<keyword evidence="8" id="KW-1185">Reference proteome</keyword>
<dbReference type="InterPro" id="IPR012133">
    <property type="entry name" value="Alpha-hydoxy_acid_DH_FMN"/>
</dbReference>
<dbReference type="InterPro" id="IPR013785">
    <property type="entry name" value="Aldolase_TIM"/>
</dbReference>
<dbReference type="Proteomes" id="UP000292702">
    <property type="component" value="Unassembled WGS sequence"/>
</dbReference>
<comment type="cofactor">
    <cofactor evidence="1">
        <name>FMN</name>
        <dbReference type="ChEBI" id="CHEBI:58210"/>
    </cofactor>
</comment>
<sequence>MPQSTPSSKSWSSYMVDLYARRAPPPFGTVDIALIEQQAREKMKDDEHAFMYTFGSAGSGATCTANLVEMRAWKIVPRMLRDANARDLKTTLFGVEHPSPLLIAPIGVQGLLHPDGELATSRAAASLNVPFVLSTASTRSIEAVAQANGSGHRWYQIYWPKSNDVTLSLLKRAKTNGYSALVVTLDTPMLGWRPHDLKSAYLPFIHGVGSQVGLTDPVFMKQQGEQPDPVDYAPKFPYSYEEFDNAIKNGDKGAQRAHKLGLEWIGQITSGLYREWDDLKFLREHWDGPIVLKGIMDVEDAQKAIEHGMDGISVSNHGGRQIDGGIPSLYALHKICSDEKVKAAQASGKFTVLFDSGIRCGSDVIKAIALGANAVLLGRPFMYGLCVGGQEGVEAVVRNILADLEITLGLAGYKNLNELRGQGERAVVRLDQSHL</sequence>
<keyword evidence="5" id="KW-0285">Flavoprotein</keyword>
<keyword evidence="5" id="KW-0288">FMN</keyword>
<feature type="binding site" evidence="5">
    <location>
        <position position="320"/>
    </location>
    <ligand>
        <name>glyoxylate</name>
        <dbReference type="ChEBI" id="CHEBI:36655"/>
    </ligand>
</feature>
<protein>
    <recommendedName>
        <fullName evidence="6">FMN hydroxy acid dehydrogenase domain-containing protein</fullName>
    </recommendedName>
</protein>
<feature type="binding site" evidence="5">
    <location>
        <begin position="355"/>
        <end position="359"/>
    </location>
    <ligand>
        <name>FMN</name>
        <dbReference type="ChEBI" id="CHEBI:58210"/>
    </ligand>
</feature>
<comment type="similarity">
    <text evidence="3">Belongs to the FMN-dependent alpha-hydroxy acid dehydrogenase family.</text>
</comment>
<dbReference type="InterPro" id="IPR008259">
    <property type="entry name" value="FMN_hydac_DH_AS"/>
</dbReference>
<reference evidence="7 8" key="1">
    <citation type="submission" date="2018-11" db="EMBL/GenBank/DDBJ databases">
        <title>Genome assembly of Steccherinum ochraceum LE-BIN_3174, the white-rot fungus of the Steccherinaceae family (The Residual Polyporoid clade, Polyporales, Basidiomycota).</title>
        <authorList>
            <person name="Fedorova T.V."/>
            <person name="Glazunova O.A."/>
            <person name="Landesman E.O."/>
            <person name="Moiseenko K.V."/>
            <person name="Psurtseva N.V."/>
            <person name="Savinova O.S."/>
            <person name="Shakhova N.V."/>
            <person name="Tyazhelova T.V."/>
            <person name="Vasina D.V."/>
        </authorList>
    </citation>
    <scope>NUCLEOTIDE SEQUENCE [LARGE SCALE GENOMIC DNA]</scope>
    <source>
        <strain evidence="7 8">LE-BIN_3174</strain>
    </source>
</reference>
<evidence type="ECO:0000259" key="6">
    <source>
        <dbReference type="PROSITE" id="PS51349"/>
    </source>
</evidence>
<evidence type="ECO:0000313" key="8">
    <source>
        <dbReference type="Proteomes" id="UP000292702"/>
    </source>
</evidence>
<feature type="binding site" evidence="5">
    <location>
        <position position="293"/>
    </location>
    <ligand>
        <name>FMN</name>
        <dbReference type="ChEBI" id="CHEBI:58210"/>
    </ligand>
</feature>
<name>A0A4R0RGB3_9APHY</name>
<gene>
    <name evidence="7" type="ORF">EIP91_002212</name>
</gene>
<dbReference type="PIRSF" id="PIRSF000138">
    <property type="entry name" value="Al-hdrx_acd_dh"/>
    <property type="match status" value="1"/>
</dbReference>
<keyword evidence="2" id="KW-0560">Oxidoreductase</keyword>
<evidence type="ECO:0000256" key="4">
    <source>
        <dbReference type="PIRSR" id="PIRSR000138-1"/>
    </source>
</evidence>
<evidence type="ECO:0000256" key="1">
    <source>
        <dbReference type="ARBA" id="ARBA00001917"/>
    </source>
</evidence>
<accession>A0A4R0RGB3</accession>
<dbReference type="STRING" id="92696.A0A4R0RGB3"/>
<evidence type="ECO:0000256" key="5">
    <source>
        <dbReference type="PIRSR" id="PIRSR000138-2"/>
    </source>
</evidence>
<feature type="domain" description="FMN hydroxy acid dehydrogenase" evidence="6">
    <location>
        <begin position="26"/>
        <end position="429"/>
    </location>
</feature>
<evidence type="ECO:0000256" key="2">
    <source>
        <dbReference type="ARBA" id="ARBA00023002"/>
    </source>
</evidence>
<feature type="active site" description="Proton acceptor" evidence="4">
    <location>
        <position position="317"/>
    </location>
</feature>
<dbReference type="Pfam" id="PF01070">
    <property type="entry name" value="FMN_dh"/>
    <property type="match status" value="1"/>
</dbReference>
<feature type="binding site" evidence="5">
    <location>
        <position position="315"/>
    </location>
    <ligand>
        <name>FMN</name>
        <dbReference type="ChEBI" id="CHEBI:58210"/>
    </ligand>
</feature>
<dbReference type="PANTHER" id="PTHR10578:SF143">
    <property type="entry name" value="FMN-DEPENDENT ALPHA-HYDROXY ACID DEHYDROGENASE PB1A11.03"/>
    <property type="match status" value="1"/>
</dbReference>
<evidence type="ECO:0000256" key="3">
    <source>
        <dbReference type="ARBA" id="ARBA00024042"/>
    </source>
</evidence>
<dbReference type="AlphaFoldDB" id="A0A4R0RGB3"/>
<feature type="binding site" evidence="5">
    <location>
        <begin position="105"/>
        <end position="107"/>
    </location>
    <ligand>
        <name>FMN</name>
        <dbReference type="ChEBI" id="CHEBI:58210"/>
    </ligand>
</feature>
<proteinExistence type="inferred from homology"/>
<dbReference type="GO" id="GO:0016491">
    <property type="term" value="F:oxidoreductase activity"/>
    <property type="evidence" value="ECO:0007669"/>
    <property type="project" value="UniProtKB-KW"/>
</dbReference>
<dbReference type="OrthoDB" id="25826at2759"/>
<evidence type="ECO:0000313" key="7">
    <source>
        <dbReference type="EMBL" id="TCD65773.1"/>
    </source>
</evidence>
<dbReference type="InterPro" id="IPR000262">
    <property type="entry name" value="FMN-dep_DH"/>
</dbReference>
<dbReference type="GO" id="GO:0010181">
    <property type="term" value="F:FMN binding"/>
    <property type="evidence" value="ECO:0007669"/>
    <property type="project" value="InterPro"/>
</dbReference>
<dbReference type="PROSITE" id="PS51349">
    <property type="entry name" value="FMN_HYDROXY_ACID_DH_2"/>
    <property type="match status" value="1"/>
</dbReference>
<feature type="binding site" evidence="5">
    <location>
        <position position="134"/>
    </location>
    <ligand>
        <name>FMN</name>
        <dbReference type="ChEBI" id="CHEBI:58210"/>
    </ligand>
</feature>
<feature type="binding site" evidence="5">
    <location>
        <begin position="378"/>
        <end position="379"/>
    </location>
    <ligand>
        <name>FMN</name>
        <dbReference type="ChEBI" id="CHEBI:58210"/>
    </ligand>
</feature>
<dbReference type="PROSITE" id="PS00557">
    <property type="entry name" value="FMN_HYDROXY_ACID_DH_1"/>
    <property type="match status" value="1"/>
</dbReference>
<dbReference type="InterPro" id="IPR037396">
    <property type="entry name" value="FMN_HAD"/>
</dbReference>
<feature type="binding site" evidence="5">
    <location>
        <position position="317"/>
    </location>
    <ligand>
        <name>glyoxylate</name>
        <dbReference type="ChEBI" id="CHEBI:36655"/>
    </ligand>
</feature>
<feature type="binding site" evidence="5">
    <location>
        <position position="156"/>
    </location>
    <ligand>
        <name>FMN</name>
        <dbReference type="ChEBI" id="CHEBI:58210"/>
    </ligand>
</feature>
<dbReference type="Gene3D" id="3.20.20.70">
    <property type="entry name" value="Aldolase class I"/>
    <property type="match status" value="1"/>
</dbReference>
<dbReference type="EMBL" id="RWJN01000164">
    <property type="protein sequence ID" value="TCD65773.1"/>
    <property type="molecule type" value="Genomic_DNA"/>
</dbReference>
<feature type="binding site" evidence="5">
    <location>
        <position position="52"/>
    </location>
    <ligand>
        <name>glyoxylate</name>
        <dbReference type="ChEBI" id="CHEBI:36655"/>
    </ligand>
</feature>
<organism evidence="7 8">
    <name type="scientific">Steccherinum ochraceum</name>
    <dbReference type="NCBI Taxonomy" id="92696"/>
    <lineage>
        <taxon>Eukaryota</taxon>
        <taxon>Fungi</taxon>
        <taxon>Dikarya</taxon>
        <taxon>Basidiomycota</taxon>
        <taxon>Agaricomycotina</taxon>
        <taxon>Agaricomycetes</taxon>
        <taxon>Polyporales</taxon>
        <taxon>Steccherinaceae</taxon>
        <taxon>Steccherinum</taxon>
    </lineage>
</organism>
<dbReference type="PANTHER" id="PTHR10578">
    <property type="entry name" value="S -2-HYDROXY-ACID OXIDASE-RELATED"/>
    <property type="match status" value="1"/>
</dbReference>
<dbReference type="SUPFAM" id="SSF51395">
    <property type="entry name" value="FMN-linked oxidoreductases"/>
    <property type="match status" value="1"/>
</dbReference>
<feature type="binding site" evidence="5">
    <location>
        <position position="184"/>
    </location>
    <ligand>
        <name>FMN</name>
        <dbReference type="ChEBI" id="CHEBI:58210"/>
    </ligand>
</feature>
<feature type="binding site" evidence="5">
    <location>
        <position position="193"/>
    </location>
    <ligand>
        <name>glyoxylate</name>
        <dbReference type="ChEBI" id="CHEBI:36655"/>
    </ligand>
</feature>
<feature type="binding site" evidence="5">
    <location>
        <position position="158"/>
    </location>
    <ligand>
        <name>FMN</name>
        <dbReference type="ChEBI" id="CHEBI:58210"/>
    </ligand>
</feature>
<comment type="caution">
    <text evidence="7">The sequence shown here is derived from an EMBL/GenBank/DDBJ whole genome shotgun (WGS) entry which is preliminary data.</text>
</comment>